<feature type="region of interest" description="Disordered" evidence="1">
    <location>
        <begin position="378"/>
        <end position="431"/>
    </location>
</feature>
<protein>
    <submittedName>
        <fullName evidence="2">Uu.00g075010.m01.CDS01</fullName>
    </submittedName>
</protein>
<organism evidence="2 3">
    <name type="scientific">Anthostomella pinea</name>
    <dbReference type="NCBI Taxonomy" id="933095"/>
    <lineage>
        <taxon>Eukaryota</taxon>
        <taxon>Fungi</taxon>
        <taxon>Dikarya</taxon>
        <taxon>Ascomycota</taxon>
        <taxon>Pezizomycotina</taxon>
        <taxon>Sordariomycetes</taxon>
        <taxon>Xylariomycetidae</taxon>
        <taxon>Xylariales</taxon>
        <taxon>Xylariaceae</taxon>
        <taxon>Anthostomella</taxon>
    </lineage>
</organism>
<evidence type="ECO:0000313" key="3">
    <source>
        <dbReference type="Proteomes" id="UP001295740"/>
    </source>
</evidence>
<evidence type="ECO:0000256" key="1">
    <source>
        <dbReference type="SAM" id="MobiDB-lite"/>
    </source>
</evidence>
<reference evidence="2" key="1">
    <citation type="submission" date="2023-10" db="EMBL/GenBank/DDBJ databases">
        <authorList>
            <person name="Hackl T."/>
        </authorList>
    </citation>
    <scope>NUCLEOTIDE SEQUENCE</scope>
</reference>
<feature type="compositionally biased region" description="Basic and acidic residues" evidence="1">
    <location>
        <begin position="87"/>
        <end position="98"/>
    </location>
</feature>
<keyword evidence="3" id="KW-1185">Reference proteome</keyword>
<comment type="caution">
    <text evidence="2">The sequence shown here is derived from an EMBL/GenBank/DDBJ whole genome shotgun (WGS) entry which is preliminary data.</text>
</comment>
<feature type="compositionally biased region" description="Pro residues" evidence="1">
    <location>
        <begin position="219"/>
        <end position="234"/>
    </location>
</feature>
<sequence>MAEYVEARSLATLNNLASNPPQYPKKPTGERQDPLTLYISRVPGTRDIILSTLKPQVKNVTAEDVASSLYYVHLDVPEDEPLLPPDMSRESHTPRSSEESPVSQIHRKPLPNELESPSSGGGGDGWTAPAPTAEKENHSLGMPTRKPSRKPVPGQSSAMPSGQRSRAPSNPTPPTGPIQRKPLVPNLRTADVAGRDLPPVPPRHDQSPVSYHSPAGEDQPPPLPTRPKVLPPAAHPTDGFASHAPVPMDNSRSDSPTKQRPFVPFSLTLIRRDPSSGQQWNVGKVASFQLENPELISEEKHHQPSPSVSIHLETSGYAKFRGMPTDVDMKAILDPRPGSSSSGRKLQIPDTLMHMPASGAFEREVKMAYSPSFTANLKHRFRRRSSDDGRPASPFKRPQGHGRHGSSTSVGSFGGDFDGSEPPVITQPAPGLKPRGYTFYSPWDGRCEFLTGNGGRSLKCRHVLPNYGGGVFNPLVDGPEEGGSGGGGGVGFGEGKTQPISELRFNLPSSELFSAERRSGEGGVRARDQLQTHFNRVLSKAQGRSNDYNSDSDDYDDNYPLDLSLGKEKAGGGNRGKRAKMGKLIVFDEGLKMLDLAVAANVGVWWISWERTY</sequence>
<accession>A0AAI8VPY2</accession>
<dbReference type="AlphaFoldDB" id="A0AAI8VPY2"/>
<gene>
    <name evidence="2" type="ORF">KHLLAP_LOCUS12344</name>
</gene>
<feature type="region of interest" description="Disordered" evidence="1">
    <location>
        <begin position="78"/>
        <end position="259"/>
    </location>
</feature>
<feature type="region of interest" description="Disordered" evidence="1">
    <location>
        <begin position="13"/>
        <end position="34"/>
    </location>
</feature>
<feature type="compositionally biased region" description="Polar residues" evidence="1">
    <location>
        <begin position="154"/>
        <end position="169"/>
    </location>
</feature>
<evidence type="ECO:0000313" key="2">
    <source>
        <dbReference type="EMBL" id="CAJ2511876.1"/>
    </source>
</evidence>
<dbReference type="Proteomes" id="UP001295740">
    <property type="component" value="Unassembled WGS sequence"/>
</dbReference>
<dbReference type="EMBL" id="CAUWAG010000018">
    <property type="protein sequence ID" value="CAJ2511876.1"/>
    <property type="molecule type" value="Genomic_DNA"/>
</dbReference>
<name>A0AAI8VPY2_9PEZI</name>
<proteinExistence type="predicted"/>